<protein>
    <submittedName>
        <fullName evidence="2">Alpha-adducin</fullName>
    </submittedName>
</protein>
<dbReference type="AlphaFoldDB" id="A0ABD2QC52"/>
<feature type="region of interest" description="Disordered" evidence="1">
    <location>
        <begin position="60"/>
        <end position="85"/>
    </location>
</feature>
<sequence>MSLQRHWSNTPNAYKKSQIAEKGTANPQMIIKWKRDELEESPADVEEEDEVLSPARAFSPMRKVQKKKRRAGTLPRAATDDMPLTPAAAKFHTLTSGISMATDDPNVYAPQGNDPRELRSAQKRLRERYYKGVRTAGPRSYLLAGLDEDYDMGYAHSDGELPPDVRPSSPISASPKMFSGPVSPTGTMMRLDPNNPPALDSGHMILVGAVSKGIIKEKVRPNVGLYQSVYQPNPFGNVTDADLERYKINVERKQKGLPSLEEEEAKRQLEERMAAEAQARQEALKAAKKAGPSPKKSFLGRRPKSDTSGAEATEDTDKEDKKQKKRRRFKLPSFGLKKSDRKKKEGEE</sequence>
<dbReference type="PANTHER" id="PTHR10672:SF3">
    <property type="entry name" value="PROTEIN HU-LI TAI SHAO"/>
    <property type="match status" value="1"/>
</dbReference>
<organism evidence="2 3">
    <name type="scientific">Cichlidogyrus casuarinus</name>
    <dbReference type="NCBI Taxonomy" id="1844966"/>
    <lineage>
        <taxon>Eukaryota</taxon>
        <taxon>Metazoa</taxon>
        <taxon>Spiralia</taxon>
        <taxon>Lophotrochozoa</taxon>
        <taxon>Platyhelminthes</taxon>
        <taxon>Monogenea</taxon>
        <taxon>Monopisthocotylea</taxon>
        <taxon>Dactylogyridea</taxon>
        <taxon>Ancyrocephalidae</taxon>
        <taxon>Cichlidogyrus</taxon>
    </lineage>
</organism>
<proteinExistence type="predicted"/>
<dbReference type="InterPro" id="IPR051017">
    <property type="entry name" value="Aldolase-II_Adducin_sf"/>
</dbReference>
<feature type="compositionally biased region" description="Acidic residues" evidence="1">
    <location>
        <begin position="38"/>
        <end position="51"/>
    </location>
</feature>
<reference evidence="2 3" key="1">
    <citation type="submission" date="2024-11" db="EMBL/GenBank/DDBJ databases">
        <title>Adaptive evolution of stress response genes in parasites aligns with host niche diversity.</title>
        <authorList>
            <person name="Hahn C."/>
            <person name="Resl P."/>
        </authorList>
    </citation>
    <scope>NUCLEOTIDE SEQUENCE [LARGE SCALE GENOMIC DNA]</scope>
    <source>
        <strain evidence="2">EGGRZ-B1_66</strain>
        <tissue evidence="2">Body</tissue>
    </source>
</reference>
<feature type="region of interest" description="Disordered" evidence="1">
    <location>
        <begin position="256"/>
        <end position="348"/>
    </location>
</feature>
<gene>
    <name evidence="2" type="primary">ADD1_2</name>
    <name evidence="2" type="ORF">Ciccas_005033</name>
</gene>
<comment type="caution">
    <text evidence="2">The sequence shown here is derived from an EMBL/GenBank/DDBJ whole genome shotgun (WGS) entry which is preliminary data.</text>
</comment>
<feature type="region of interest" description="Disordered" evidence="1">
    <location>
        <begin position="33"/>
        <end position="52"/>
    </location>
</feature>
<feature type="compositionally biased region" description="Polar residues" evidence="1">
    <location>
        <begin position="1"/>
        <end position="12"/>
    </location>
</feature>
<dbReference type="Proteomes" id="UP001626550">
    <property type="component" value="Unassembled WGS sequence"/>
</dbReference>
<evidence type="ECO:0000313" key="2">
    <source>
        <dbReference type="EMBL" id="KAL3316331.1"/>
    </source>
</evidence>
<keyword evidence="3" id="KW-1185">Reference proteome</keyword>
<evidence type="ECO:0000313" key="3">
    <source>
        <dbReference type="Proteomes" id="UP001626550"/>
    </source>
</evidence>
<feature type="compositionally biased region" description="Basic and acidic residues" evidence="1">
    <location>
        <begin position="264"/>
        <end position="274"/>
    </location>
</feature>
<dbReference type="PANTHER" id="PTHR10672">
    <property type="entry name" value="ADDUCIN"/>
    <property type="match status" value="1"/>
</dbReference>
<feature type="region of interest" description="Disordered" evidence="1">
    <location>
        <begin position="1"/>
        <end position="28"/>
    </location>
</feature>
<evidence type="ECO:0000256" key="1">
    <source>
        <dbReference type="SAM" id="MobiDB-lite"/>
    </source>
</evidence>
<name>A0ABD2QC52_9PLAT</name>
<dbReference type="EMBL" id="JBJKFK010000559">
    <property type="protein sequence ID" value="KAL3316331.1"/>
    <property type="molecule type" value="Genomic_DNA"/>
</dbReference>
<accession>A0ABD2QC52</accession>